<accession>A0ABS4GZI0</accession>
<gene>
    <name evidence="2" type="ORF">J2Z20_000530</name>
</gene>
<protein>
    <submittedName>
        <fullName evidence="2">Uncharacterized protein</fullName>
    </submittedName>
</protein>
<evidence type="ECO:0000256" key="1">
    <source>
        <dbReference type="SAM" id="Phobius"/>
    </source>
</evidence>
<comment type="caution">
    <text evidence="2">The sequence shown here is derived from an EMBL/GenBank/DDBJ whole genome shotgun (WGS) entry which is preliminary data.</text>
</comment>
<reference evidence="2 3" key="1">
    <citation type="submission" date="2021-03" db="EMBL/GenBank/DDBJ databases">
        <title>Genomic Encyclopedia of Type Strains, Phase IV (KMG-IV): sequencing the most valuable type-strain genomes for metagenomic binning, comparative biology and taxonomic classification.</title>
        <authorList>
            <person name="Goeker M."/>
        </authorList>
    </citation>
    <scope>NUCLEOTIDE SEQUENCE [LARGE SCALE GENOMIC DNA]</scope>
    <source>
        <strain evidence="2 3">DSM 23491</strain>
    </source>
</reference>
<keyword evidence="1" id="KW-1133">Transmembrane helix</keyword>
<name>A0ABS4GZI0_9BACL</name>
<proteinExistence type="predicted"/>
<dbReference type="RefSeq" id="WP_209845105.1">
    <property type="nucleotide sequence ID" value="NZ_CBCRVE010000001.1"/>
</dbReference>
<evidence type="ECO:0000313" key="2">
    <source>
        <dbReference type="EMBL" id="MBP1935669.1"/>
    </source>
</evidence>
<feature type="transmembrane region" description="Helical" evidence="1">
    <location>
        <begin position="7"/>
        <end position="25"/>
    </location>
</feature>
<sequence>MEGRNDVILMFLIGVTVVIILFYRLRGWSDENEASVLIPEMMPIREEEIFDHPALDILSDAGYEVLSGKMRIPILFDADGVQLHSRLYIDYLVSRDHATYMVKLARERRPVEWTGSAVRNEFLHYFLLYPECKGLLYVDVAQKEIKEVYLRMNDDEYEWYE</sequence>
<dbReference type="EMBL" id="JAGGKP010000001">
    <property type="protein sequence ID" value="MBP1935669.1"/>
    <property type="molecule type" value="Genomic_DNA"/>
</dbReference>
<keyword evidence="1" id="KW-0472">Membrane</keyword>
<evidence type="ECO:0000313" key="3">
    <source>
        <dbReference type="Proteomes" id="UP001519273"/>
    </source>
</evidence>
<keyword evidence="3" id="KW-1185">Reference proteome</keyword>
<organism evidence="2 3">
    <name type="scientific">Paenibacillus sediminis</name>
    <dbReference type="NCBI Taxonomy" id="664909"/>
    <lineage>
        <taxon>Bacteria</taxon>
        <taxon>Bacillati</taxon>
        <taxon>Bacillota</taxon>
        <taxon>Bacilli</taxon>
        <taxon>Bacillales</taxon>
        <taxon>Paenibacillaceae</taxon>
        <taxon>Paenibacillus</taxon>
    </lineage>
</organism>
<dbReference type="Proteomes" id="UP001519273">
    <property type="component" value="Unassembled WGS sequence"/>
</dbReference>
<keyword evidence="1" id="KW-0812">Transmembrane</keyword>